<accession>A0A443P8J1</accession>
<dbReference type="Proteomes" id="UP000283530">
    <property type="component" value="Unassembled WGS sequence"/>
</dbReference>
<dbReference type="InterPro" id="IPR001841">
    <property type="entry name" value="Znf_RING"/>
</dbReference>
<evidence type="ECO:0000313" key="5">
    <source>
        <dbReference type="Proteomes" id="UP000283530"/>
    </source>
</evidence>
<keyword evidence="1" id="KW-0479">Metal-binding</keyword>
<feature type="compositionally biased region" description="Basic and acidic residues" evidence="2">
    <location>
        <begin position="149"/>
        <end position="159"/>
    </location>
</feature>
<evidence type="ECO:0000313" key="4">
    <source>
        <dbReference type="EMBL" id="RWR87105.1"/>
    </source>
</evidence>
<dbReference type="OrthoDB" id="1711136at2759"/>
<feature type="compositionally biased region" description="Acidic residues" evidence="2">
    <location>
        <begin position="34"/>
        <end position="43"/>
    </location>
</feature>
<proteinExistence type="predicted"/>
<dbReference type="Pfam" id="PF13920">
    <property type="entry name" value="zf-C3HC4_3"/>
    <property type="match status" value="1"/>
</dbReference>
<keyword evidence="5" id="KW-1185">Reference proteome</keyword>
<keyword evidence="1" id="KW-0862">Zinc</keyword>
<dbReference type="SUPFAM" id="SSF57850">
    <property type="entry name" value="RING/U-box"/>
    <property type="match status" value="1"/>
</dbReference>
<dbReference type="PANTHER" id="PTHR46629">
    <property type="entry name" value="OS01G0917900 PROTEIN"/>
    <property type="match status" value="1"/>
</dbReference>
<name>A0A443P8J1_9MAGN</name>
<dbReference type="AlphaFoldDB" id="A0A443P8J1"/>
<dbReference type="InterPro" id="IPR013083">
    <property type="entry name" value="Znf_RING/FYVE/PHD"/>
</dbReference>
<comment type="caution">
    <text evidence="4">The sequence shown here is derived from an EMBL/GenBank/DDBJ whole genome shotgun (WGS) entry which is preliminary data.</text>
</comment>
<evidence type="ECO:0000256" key="1">
    <source>
        <dbReference type="PROSITE-ProRule" id="PRU00175"/>
    </source>
</evidence>
<organism evidence="4 5">
    <name type="scientific">Cinnamomum micranthum f. kanehirae</name>
    <dbReference type="NCBI Taxonomy" id="337451"/>
    <lineage>
        <taxon>Eukaryota</taxon>
        <taxon>Viridiplantae</taxon>
        <taxon>Streptophyta</taxon>
        <taxon>Embryophyta</taxon>
        <taxon>Tracheophyta</taxon>
        <taxon>Spermatophyta</taxon>
        <taxon>Magnoliopsida</taxon>
        <taxon>Magnoliidae</taxon>
        <taxon>Laurales</taxon>
        <taxon>Lauraceae</taxon>
        <taxon>Cinnamomum</taxon>
    </lineage>
</organism>
<feature type="region of interest" description="Disordered" evidence="2">
    <location>
        <begin position="103"/>
        <end position="188"/>
    </location>
</feature>
<feature type="compositionally biased region" description="Acidic residues" evidence="2">
    <location>
        <begin position="173"/>
        <end position="188"/>
    </location>
</feature>
<reference evidence="4 5" key="1">
    <citation type="journal article" date="2019" name="Nat. Plants">
        <title>Stout camphor tree genome fills gaps in understanding of flowering plant genome evolution.</title>
        <authorList>
            <person name="Chaw S.M."/>
            <person name="Liu Y.C."/>
            <person name="Wu Y.W."/>
            <person name="Wang H.Y."/>
            <person name="Lin C.I."/>
            <person name="Wu C.S."/>
            <person name="Ke H.M."/>
            <person name="Chang L.Y."/>
            <person name="Hsu C.Y."/>
            <person name="Yang H.T."/>
            <person name="Sudianto E."/>
            <person name="Hsu M.H."/>
            <person name="Wu K.P."/>
            <person name="Wang L.N."/>
            <person name="Leebens-Mack J.H."/>
            <person name="Tsai I.J."/>
        </authorList>
    </citation>
    <scope>NUCLEOTIDE SEQUENCE [LARGE SCALE GENOMIC DNA]</scope>
    <source>
        <strain evidence="5">cv. Chaw 1501</strain>
        <tissue evidence="4">Young leaves</tissue>
    </source>
</reference>
<dbReference type="CDD" id="cd16449">
    <property type="entry name" value="RING-HC"/>
    <property type="match status" value="1"/>
</dbReference>
<dbReference type="PROSITE" id="PS50089">
    <property type="entry name" value="ZF_RING_2"/>
    <property type="match status" value="1"/>
</dbReference>
<sequence length="439" mass="49571">MEEGRRRGMLTHQASVIKNPPPNRNLGREARDEYSDDDDDDDSASASRTLFDIIQDEESSAAFAYSGVFAPAGGGRGGGANKINWKSFTDRLRIRRTGHAWNSYGQSVPVSDDFRDPSSPRPAVSRTRSSARNESRIGGSVMDLGGSQRPEEEEREKEPGIVSLMSLLRREEDDGEEEEEEEEERGEEEENEEELVCCVCMVRHKGAAFIPCGHTFCRMCSRELWASRGNCPLCNGKNTLKLCLGSLERMKVRSSGPSPKTSFARANKTFAQTNEPLPLNFVRQYQVRLSGCVLARVRHSRKLISSSRHVVRSSGCVLARASHSRKLIRLSRHIVRLSGQVFTMFFNQAVAYSLERSPSSLERTAHWLFRPVQNFYISDTISPPFISIFPILFQHLLLVKYFYSTTSITIKSNPKPYTLSTNISKFNISKNAEIQRFRI</sequence>
<feature type="domain" description="RING-type" evidence="3">
    <location>
        <begin position="197"/>
        <end position="235"/>
    </location>
</feature>
<protein>
    <submittedName>
        <fullName evidence="4">Pre-mRNA-splicing factor cwc24-like protein</fullName>
    </submittedName>
</protein>
<evidence type="ECO:0000259" key="3">
    <source>
        <dbReference type="PROSITE" id="PS50089"/>
    </source>
</evidence>
<dbReference type="SMART" id="SM00184">
    <property type="entry name" value="RING"/>
    <property type="match status" value="1"/>
</dbReference>
<dbReference type="GO" id="GO:0008270">
    <property type="term" value="F:zinc ion binding"/>
    <property type="evidence" value="ECO:0007669"/>
    <property type="project" value="UniProtKB-KW"/>
</dbReference>
<evidence type="ECO:0000256" key="2">
    <source>
        <dbReference type="SAM" id="MobiDB-lite"/>
    </source>
</evidence>
<dbReference type="Gene3D" id="3.30.40.10">
    <property type="entry name" value="Zinc/RING finger domain, C3HC4 (zinc finger)"/>
    <property type="match status" value="1"/>
</dbReference>
<keyword evidence="1" id="KW-0863">Zinc-finger</keyword>
<dbReference type="EMBL" id="QPKB01000006">
    <property type="protein sequence ID" value="RWR87105.1"/>
    <property type="molecule type" value="Genomic_DNA"/>
</dbReference>
<feature type="region of interest" description="Disordered" evidence="2">
    <location>
        <begin position="1"/>
        <end position="49"/>
    </location>
</feature>
<gene>
    <name evidence="4" type="ORF">CKAN_01603700</name>
</gene>